<evidence type="ECO:0008006" key="3">
    <source>
        <dbReference type="Google" id="ProtNLM"/>
    </source>
</evidence>
<organism evidence="1 2">
    <name type="scientific">Limosilactobacillus ingluviei DSM 15946</name>
    <dbReference type="NCBI Taxonomy" id="1423760"/>
    <lineage>
        <taxon>Bacteria</taxon>
        <taxon>Bacillati</taxon>
        <taxon>Bacillota</taxon>
        <taxon>Bacilli</taxon>
        <taxon>Lactobacillales</taxon>
        <taxon>Lactobacillaceae</taxon>
        <taxon>Limosilactobacillus</taxon>
    </lineage>
</organism>
<dbReference type="GeneID" id="82934070"/>
<dbReference type="InterPro" id="IPR014975">
    <property type="entry name" value="DUF1836"/>
</dbReference>
<protein>
    <recommendedName>
        <fullName evidence="3">BS ykrK family protein</fullName>
    </recommendedName>
</protein>
<dbReference type="EMBL" id="AZFK01000077">
    <property type="protein sequence ID" value="KRL88481.1"/>
    <property type="molecule type" value="Genomic_DNA"/>
</dbReference>
<dbReference type="PATRIC" id="fig|1423760.3.peg.444"/>
<reference evidence="1 2" key="1">
    <citation type="journal article" date="2015" name="Genome Announc.">
        <title>Expanding the biotechnology potential of lactobacilli through comparative genomics of 213 strains and associated genera.</title>
        <authorList>
            <person name="Sun Z."/>
            <person name="Harris H.M."/>
            <person name="McCann A."/>
            <person name="Guo C."/>
            <person name="Argimon S."/>
            <person name="Zhang W."/>
            <person name="Yang X."/>
            <person name="Jeffery I.B."/>
            <person name="Cooney J.C."/>
            <person name="Kagawa T.F."/>
            <person name="Liu W."/>
            <person name="Song Y."/>
            <person name="Salvetti E."/>
            <person name="Wrobel A."/>
            <person name="Rasinkangas P."/>
            <person name="Parkhill J."/>
            <person name="Rea M.C."/>
            <person name="O'Sullivan O."/>
            <person name="Ritari J."/>
            <person name="Douillard F.P."/>
            <person name="Paul Ross R."/>
            <person name="Yang R."/>
            <person name="Briner A.E."/>
            <person name="Felis G.E."/>
            <person name="de Vos W.M."/>
            <person name="Barrangou R."/>
            <person name="Klaenhammer T.R."/>
            <person name="Caufield P.W."/>
            <person name="Cui Y."/>
            <person name="Zhang H."/>
            <person name="O'Toole P.W."/>
        </authorList>
    </citation>
    <scope>NUCLEOTIDE SEQUENCE [LARGE SCALE GENOMIC DNA]</scope>
    <source>
        <strain evidence="1 2">DSM 15946</strain>
    </source>
</reference>
<proteinExistence type="predicted"/>
<evidence type="ECO:0000313" key="1">
    <source>
        <dbReference type="EMBL" id="KRL88481.1"/>
    </source>
</evidence>
<name>A0A0R1U5G4_9LACO</name>
<dbReference type="PANTHER" id="PTHR40056:SF1">
    <property type="entry name" value="DUF1836 DOMAIN-CONTAINING PROTEIN"/>
    <property type="match status" value="1"/>
</dbReference>
<evidence type="ECO:0000313" key="2">
    <source>
        <dbReference type="Proteomes" id="UP000050816"/>
    </source>
</evidence>
<accession>A0A0R1U5G4</accession>
<sequence length="173" mass="19635">MDLSKYEAWRKRLASSQLRRWEELPELNLYIDQLVAVINDRCASLGVSPVTKSMINNYVKKGVIMAPVKKKYSRYQVAAVMVIALLKNIYPLDAIKAALDQLTINDYPQATYNRFVEHFNALLLEQTPPQGQVAPANDELLRLAAQTAYQRMLATKLLAEMQRQQAPVTVKKG</sequence>
<dbReference type="AlphaFoldDB" id="A0A0R1U5G4"/>
<dbReference type="PANTHER" id="PTHR40056">
    <property type="entry name" value="HYPOTHETICAL CYTOSOLIC PROTEIN"/>
    <property type="match status" value="1"/>
</dbReference>
<dbReference type="RefSeq" id="WP_019206324.1">
    <property type="nucleotide sequence ID" value="NZ_AZFK01000077.1"/>
</dbReference>
<gene>
    <name evidence="1" type="ORF">FC43_GL000426</name>
</gene>
<comment type="caution">
    <text evidence="1">The sequence shown here is derived from an EMBL/GenBank/DDBJ whole genome shotgun (WGS) entry which is preliminary data.</text>
</comment>
<dbReference type="Proteomes" id="UP000050816">
    <property type="component" value="Unassembled WGS sequence"/>
</dbReference>
<dbReference type="Pfam" id="PF08876">
    <property type="entry name" value="DUF1836"/>
    <property type="match status" value="1"/>
</dbReference>